<dbReference type="GO" id="GO:0031011">
    <property type="term" value="C:Ino80 complex"/>
    <property type="evidence" value="ECO:0007669"/>
    <property type="project" value="InterPro"/>
</dbReference>
<evidence type="ECO:0000256" key="7">
    <source>
        <dbReference type="ARBA" id="ARBA00023242"/>
    </source>
</evidence>
<feature type="compositionally biased region" description="Polar residues" evidence="8">
    <location>
        <begin position="236"/>
        <end position="245"/>
    </location>
</feature>
<feature type="region of interest" description="Disordered" evidence="8">
    <location>
        <begin position="771"/>
        <end position="814"/>
    </location>
</feature>
<feature type="compositionally biased region" description="Basic and acidic residues" evidence="8">
    <location>
        <begin position="792"/>
        <end position="802"/>
    </location>
</feature>
<evidence type="ECO:0000313" key="11">
    <source>
        <dbReference type="Proteomes" id="UP000299102"/>
    </source>
</evidence>
<dbReference type="PROSITE" id="PS51916">
    <property type="entry name" value="DEUBAD"/>
    <property type="match status" value="1"/>
</dbReference>
<dbReference type="Pfam" id="PF13919">
    <property type="entry name" value="ASXH"/>
    <property type="match status" value="1"/>
</dbReference>
<feature type="region of interest" description="Disordered" evidence="8">
    <location>
        <begin position="1"/>
        <end position="28"/>
    </location>
</feature>
<feature type="compositionally biased region" description="Basic and acidic residues" evidence="8">
    <location>
        <begin position="324"/>
        <end position="351"/>
    </location>
</feature>
<evidence type="ECO:0000256" key="3">
    <source>
        <dbReference type="ARBA" id="ARBA00022771"/>
    </source>
</evidence>
<evidence type="ECO:0000256" key="1">
    <source>
        <dbReference type="ARBA" id="ARBA00004123"/>
    </source>
</evidence>
<feature type="compositionally biased region" description="Low complexity" evidence="8">
    <location>
        <begin position="8"/>
        <end position="22"/>
    </location>
</feature>
<dbReference type="InterPro" id="IPR057748">
    <property type="entry name" value="NFRKB_WH_2"/>
</dbReference>
<dbReference type="Pfam" id="PF14465">
    <property type="entry name" value="WHD_1st_NFRKB"/>
    <property type="match status" value="1"/>
</dbReference>
<comment type="subcellular location">
    <subcellularLocation>
        <location evidence="1">Nucleus</location>
    </subcellularLocation>
</comment>
<keyword evidence="6" id="KW-0804">Transcription</keyword>
<dbReference type="InterPro" id="IPR025220">
    <property type="entry name" value="NFRKB_WH_1"/>
</dbReference>
<keyword evidence="3" id="KW-0863">Zinc-finger</keyword>
<dbReference type="EMBL" id="BGZK01000034">
    <property type="protein sequence ID" value="GBP09273.1"/>
    <property type="molecule type" value="Genomic_DNA"/>
</dbReference>
<evidence type="ECO:0000256" key="5">
    <source>
        <dbReference type="ARBA" id="ARBA00023015"/>
    </source>
</evidence>
<keyword evidence="11" id="KW-1185">Reference proteome</keyword>
<accession>A0A4C1T426</accession>
<evidence type="ECO:0000256" key="6">
    <source>
        <dbReference type="ARBA" id="ARBA00023163"/>
    </source>
</evidence>
<evidence type="ECO:0000256" key="4">
    <source>
        <dbReference type="ARBA" id="ARBA00022833"/>
    </source>
</evidence>
<feature type="region of interest" description="Disordered" evidence="8">
    <location>
        <begin position="209"/>
        <end position="250"/>
    </location>
</feature>
<feature type="region of interest" description="Disordered" evidence="8">
    <location>
        <begin position="308"/>
        <end position="405"/>
    </location>
</feature>
<feature type="compositionally biased region" description="Polar residues" evidence="8">
    <location>
        <begin position="352"/>
        <end position="363"/>
    </location>
</feature>
<proteinExistence type="predicted"/>
<reference evidence="10 11" key="1">
    <citation type="journal article" date="2019" name="Commun. Biol.">
        <title>The bagworm genome reveals a unique fibroin gene that provides high tensile strength.</title>
        <authorList>
            <person name="Kono N."/>
            <person name="Nakamura H."/>
            <person name="Ohtoshi R."/>
            <person name="Tomita M."/>
            <person name="Numata K."/>
            <person name="Arakawa K."/>
        </authorList>
    </citation>
    <scope>NUCLEOTIDE SEQUENCE [LARGE SCALE GENOMIC DNA]</scope>
</reference>
<feature type="compositionally biased region" description="Polar residues" evidence="8">
    <location>
        <begin position="1121"/>
        <end position="1136"/>
    </location>
</feature>
<dbReference type="GO" id="GO:0002020">
    <property type="term" value="F:protease binding"/>
    <property type="evidence" value="ECO:0007669"/>
    <property type="project" value="TreeGrafter"/>
</dbReference>
<dbReference type="InterPro" id="IPR024867">
    <property type="entry name" value="NFRKB"/>
</dbReference>
<protein>
    <submittedName>
        <fullName evidence="10">Nuclear factor related to kappa-B-binding protein</fullName>
    </submittedName>
</protein>
<evidence type="ECO:0000256" key="8">
    <source>
        <dbReference type="SAM" id="MobiDB-lite"/>
    </source>
</evidence>
<evidence type="ECO:0000259" key="9">
    <source>
        <dbReference type="PROSITE" id="PS51916"/>
    </source>
</evidence>
<feature type="region of interest" description="Disordered" evidence="8">
    <location>
        <begin position="1387"/>
        <end position="1417"/>
    </location>
</feature>
<feature type="compositionally biased region" description="Basic and acidic residues" evidence="8">
    <location>
        <begin position="393"/>
        <end position="404"/>
    </location>
</feature>
<dbReference type="Pfam" id="PF25793">
    <property type="entry name" value="WHD_2nd_NFRKB"/>
    <property type="match status" value="1"/>
</dbReference>
<keyword evidence="4" id="KW-0862">Zinc</keyword>
<keyword evidence="5" id="KW-0805">Transcription regulation</keyword>
<name>A0A4C1T426_EUMVA</name>
<dbReference type="CDD" id="cd21865">
    <property type="entry name" value="DEUBAD_NFRKB"/>
    <property type="match status" value="1"/>
</dbReference>
<dbReference type="PANTHER" id="PTHR13052">
    <property type="entry name" value="NFRKB-RELATED"/>
    <property type="match status" value="1"/>
</dbReference>
<feature type="compositionally biased region" description="Polar residues" evidence="8">
    <location>
        <begin position="781"/>
        <end position="790"/>
    </location>
</feature>
<dbReference type="InterPro" id="IPR044867">
    <property type="entry name" value="DEUBAD_dom"/>
</dbReference>
<feature type="region of interest" description="Disordered" evidence="8">
    <location>
        <begin position="1113"/>
        <end position="1136"/>
    </location>
</feature>
<dbReference type="PANTHER" id="PTHR13052:SF3">
    <property type="entry name" value="NUCLEAR FACTOR RELATED TO KAPPA-B-BINDING PROTEIN"/>
    <property type="match status" value="1"/>
</dbReference>
<feature type="domain" description="DEUBAD" evidence="9">
    <location>
        <begin position="42"/>
        <end position="158"/>
    </location>
</feature>
<feature type="region of interest" description="Disordered" evidence="8">
    <location>
        <begin position="880"/>
        <end position="900"/>
    </location>
</feature>
<dbReference type="OrthoDB" id="70874at2759"/>
<dbReference type="GO" id="GO:0008270">
    <property type="term" value="F:zinc ion binding"/>
    <property type="evidence" value="ECO:0007669"/>
    <property type="project" value="UniProtKB-KW"/>
</dbReference>
<evidence type="ECO:0000313" key="10">
    <source>
        <dbReference type="EMBL" id="GBP09273.1"/>
    </source>
</evidence>
<comment type="caution">
    <text evidence="10">The sequence shown here is derived from an EMBL/GenBank/DDBJ whole genome shotgun (WGS) entry which is preliminary data.</text>
</comment>
<dbReference type="Proteomes" id="UP000299102">
    <property type="component" value="Unassembled WGS sequence"/>
</dbReference>
<dbReference type="Gene3D" id="1.10.10.2430">
    <property type="entry name" value="NFRKB winged helix-like domain"/>
    <property type="match status" value="1"/>
</dbReference>
<evidence type="ECO:0000256" key="2">
    <source>
        <dbReference type="ARBA" id="ARBA00022723"/>
    </source>
</evidence>
<feature type="compositionally biased region" description="Polar residues" evidence="8">
    <location>
        <begin position="882"/>
        <end position="900"/>
    </location>
</feature>
<dbReference type="STRING" id="151549.A0A4C1T426"/>
<feature type="compositionally biased region" description="Low complexity" evidence="8">
    <location>
        <begin position="373"/>
        <end position="385"/>
    </location>
</feature>
<keyword evidence="2" id="KW-0479">Metal-binding</keyword>
<dbReference type="InterPro" id="IPR038106">
    <property type="entry name" value="NFRKB_winged_sf"/>
</dbReference>
<gene>
    <name evidence="10" type="primary">Nfrkb</name>
    <name evidence="10" type="ORF">EVAR_4118_1</name>
</gene>
<keyword evidence="7" id="KW-0539">Nucleus</keyword>
<organism evidence="10 11">
    <name type="scientific">Eumeta variegata</name>
    <name type="common">Bagworm moth</name>
    <name type="synonym">Eumeta japonica</name>
    <dbReference type="NCBI Taxonomy" id="151549"/>
    <lineage>
        <taxon>Eukaryota</taxon>
        <taxon>Metazoa</taxon>
        <taxon>Ecdysozoa</taxon>
        <taxon>Arthropoda</taxon>
        <taxon>Hexapoda</taxon>
        <taxon>Insecta</taxon>
        <taxon>Pterygota</taxon>
        <taxon>Neoptera</taxon>
        <taxon>Endopterygota</taxon>
        <taxon>Lepidoptera</taxon>
        <taxon>Glossata</taxon>
        <taxon>Ditrysia</taxon>
        <taxon>Tineoidea</taxon>
        <taxon>Psychidae</taxon>
        <taxon>Oiketicinae</taxon>
        <taxon>Eumeta</taxon>
    </lineage>
</organism>
<dbReference type="InterPro" id="IPR028020">
    <property type="entry name" value="ASX_DEUBAD_dom"/>
</dbReference>
<sequence>MESEHSYSGDSNSGSESSGSSSEAEDEALEPVHILGTNLELPQDLCEDFAIFKEFFSLRTWEALEEKHKQRLNALLPTFPEDDQKEKDKTIQMLFSRDEFQFTSPFNDFHNNLKQGNYRPDIAKMKKFLLKARVKQQRHRIKSYYAKLLPEILISRERLLAAARAAPPGPTPYIPPLPPKPSSKDNYKPPHLRARQRYFEELAAIRSEVGGENSEDENYTEGPTVVSRKRKHLSPGQCTDGNVTGTLGGIDPTRPTSIDCLKNVLAVHKARRHYKEHHPELNTTGITLEDIKQRVALVNGTKKLMFGSQKPVETPIQRLRRGTRKEVPQRPPKSEAKIHIKSFKKEHEHQNNLDSKPLLSNTKVKCEQDESDSGSSSFVDPVSSPKQVKKQHGTQDRFDVKQESSDLNTIGYSDKKLDNRIKQESHDSASIASMKTKQPVPIKLEDLDGIDMMALPVELADDNVNAETGADTASDDHMADADESLMETTHTNFLCLVRALFPARAAHRASRQQLYARCAALMRSPIAPLNTWYNLSDDWCAELDSALDFLAGEKGPHPDDFVPYLQFLPESQMFQWIGAGRDCDAILGRLCERWLRARAAPTDPPPLYQSPASGDPPPSRYPTSWIVRSATAIELAEFRAQERRRFASAAKPFTYVQYGYKSVVGPCARSPVACSAHGTLLVADRPRHATFMALVRDAIARLPNGEGTRQDIVTLLRMSQWIAPCGEQTLSSAVSSALERMHAVKRDPIVKYDQRIATWTYLHRHRSEEDWAKTTGRRNRATPTSTSGPTTVRDRPPSKEVRPVPIQSKEQKEIRTPMSPPAMELEVGSVEEVIENASDSDVDVQIDDSDPPSMSLSGLSSAQLLIQATQAKFNAQRLKAKQNVSQKTKPSPQVSVTTTQMPKPAVPTVVNKAPVVKQRQLVKSDGQQPQVLTTTVPHTQQMTTTIVTHNTAPTHQSQLKHASSVARRGVVRVLSPAAPSPGKSLISPRALLQQGNNIATKRRIPVQNTTSVTTVAQSTTSSATSVVSSVPALVTSSSTTRTVQLAGGRTVQLATTQTVHLPSGQAVQLAAGPSLQLSSAALQLPAQCVRLPSGQTVQIATPQTVQTLKTVSTTTVKTTSPRPQHPQTSVSKSIPQIQSTQLPNVSTVQLTGQTVQIGGQSVQIAGHTVKLPSGQNVQMSGQSVQLPSGQAVQLASGQTVQLASAQNLQTVQLAGQNVQIASAPNVQTVQLAGQTVQLGGQTVQLSNGQTIQLSTGQVVQAVQVANQSQMTKSAAQVVRTASAVEKPNQPIVAKLLTNAQGQMISLEGVVGGTRTLQLAGVRPQGHKTLQTVQGVSGVRVVSTAGARVTRPLLLTSAKPLHNIILQQLTIMYYSKAMEALSACRRLAERPPHSPNSSREHVRKHSIGSRTRDAHGWTTTEASWRTTCAGSNTKTCSSKLKIVTLRQ</sequence>